<feature type="domain" description="DUF5013" evidence="1">
    <location>
        <begin position="236"/>
        <end position="386"/>
    </location>
</feature>
<dbReference type="Pfam" id="PF16405">
    <property type="entry name" value="DUF5013"/>
    <property type="match status" value="1"/>
</dbReference>
<dbReference type="InterPro" id="IPR032181">
    <property type="entry name" value="DUF5013"/>
</dbReference>
<dbReference type="RefSeq" id="WP_241292229.1">
    <property type="nucleotide sequence ID" value="NZ_JAKZGR010000003.1"/>
</dbReference>
<evidence type="ECO:0000313" key="2">
    <source>
        <dbReference type="EMBL" id="MFC3975184.1"/>
    </source>
</evidence>
<name>A0ABV8EHW4_9BACT</name>
<comment type="caution">
    <text evidence="2">The sequence shown here is derived from an EMBL/GenBank/DDBJ whole genome shotgun (WGS) entry which is preliminary data.</text>
</comment>
<accession>A0ABV8EHW4</accession>
<keyword evidence="3" id="KW-1185">Reference proteome</keyword>
<sequence>MKKHFNIYVLLCGLLTFTWMSCSEMDSYLRFVEDGEKLYTGKVDSLQAFGGKNRILIKGLFMSDPKVTDCVISWNAGQNYIQIPVNRTQGVDTLSYLIEGLEENNYNFEVITLDKDGNKSISSFISGTVYGDRYKESLNNRPINIAELYAGDLNTTIEFGRVDLTSGIYGIELKYMDTDGVINEEFLSIDDQDLVLPNYMIGEPFEYRSIFIPEPNAIDTFYTEFSAVVPSIVYLKNFRVPFRQVQRQGRWGILESWITNDAVRIHAGGNGGWDEWNSNIFNVESGWGAPAVTNGKIYQVVNLSPGTYTFKANPRTVENGTVPDTSMEGRGDQSYLVVGEGDTLPDVVDIETSPATLGYLRVLRSIHPSNFEVEFTITESKQVAIGFATTQAGGQVGSQFPGSANGRHFNIISFDFFRHND</sequence>
<evidence type="ECO:0000313" key="3">
    <source>
        <dbReference type="Proteomes" id="UP001595766"/>
    </source>
</evidence>
<protein>
    <submittedName>
        <fullName evidence="2">DUF4998 domain-containing protein</fullName>
    </submittedName>
</protein>
<gene>
    <name evidence="2" type="ORF">ACFOUP_02225</name>
</gene>
<organism evidence="2 3">
    <name type="scientific">Belliella kenyensis</name>
    <dbReference type="NCBI Taxonomy" id="1472724"/>
    <lineage>
        <taxon>Bacteria</taxon>
        <taxon>Pseudomonadati</taxon>
        <taxon>Bacteroidota</taxon>
        <taxon>Cytophagia</taxon>
        <taxon>Cytophagales</taxon>
        <taxon>Cyclobacteriaceae</taxon>
        <taxon>Belliella</taxon>
    </lineage>
</organism>
<dbReference type="Pfam" id="PF16389">
    <property type="entry name" value="DUF4998"/>
    <property type="match status" value="1"/>
</dbReference>
<dbReference type="EMBL" id="JBHSAV010000003">
    <property type="protein sequence ID" value="MFC3975184.1"/>
    <property type="molecule type" value="Genomic_DNA"/>
</dbReference>
<dbReference type="Proteomes" id="UP001595766">
    <property type="component" value="Unassembled WGS sequence"/>
</dbReference>
<proteinExistence type="predicted"/>
<evidence type="ECO:0000259" key="1">
    <source>
        <dbReference type="Pfam" id="PF16405"/>
    </source>
</evidence>
<reference evidence="3" key="1">
    <citation type="journal article" date="2019" name="Int. J. Syst. Evol. Microbiol.">
        <title>The Global Catalogue of Microorganisms (GCM) 10K type strain sequencing project: providing services to taxonomists for standard genome sequencing and annotation.</title>
        <authorList>
            <consortium name="The Broad Institute Genomics Platform"/>
            <consortium name="The Broad Institute Genome Sequencing Center for Infectious Disease"/>
            <person name="Wu L."/>
            <person name="Ma J."/>
        </authorList>
    </citation>
    <scope>NUCLEOTIDE SEQUENCE [LARGE SCALE GENOMIC DNA]</scope>
    <source>
        <strain evidence="3">CECT 8551</strain>
    </source>
</reference>
<dbReference type="PROSITE" id="PS51257">
    <property type="entry name" value="PROKAR_LIPOPROTEIN"/>
    <property type="match status" value="1"/>
</dbReference>